<keyword evidence="1" id="KW-0732">Signal</keyword>
<gene>
    <name evidence="2" type="ORF">KDD93_01735</name>
</gene>
<proteinExistence type="predicted"/>
<dbReference type="PROSITE" id="PS51257">
    <property type="entry name" value="PROKAR_LIPOPROTEIN"/>
    <property type="match status" value="1"/>
</dbReference>
<protein>
    <recommendedName>
        <fullName evidence="4">Lipoprotein</fullName>
    </recommendedName>
</protein>
<feature type="chain" id="PRO_5046386097" description="Lipoprotein" evidence="1">
    <location>
        <begin position="28"/>
        <end position="185"/>
    </location>
</feature>
<evidence type="ECO:0000313" key="3">
    <source>
        <dbReference type="Proteomes" id="UP000682951"/>
    </source>
</evidence>
<evidence type="ECO:0000256" key="1">
    <source>
        <dbReference type="SAM" id="SignalP"/>
    </source>
</evidence>
<accession>A0ABS5HGW7</accession>
<dbReference type="RefSeq" id="WP_212141486.1">
    <property type="nucleotide sequence ID" value="NZ_JAGSSW010000001.1"/>
</dbReference>
<evidence type="ECO:0000313" key="2">
    <source>
        <dbReference type="EMBL" id="MBR8463291.1"/>
    </source>
</evidence>
<sequence>MKFKILLSSLMAFALSGCLNMQSISYATTPSKSDTLNALNLPDTIVYNGEKFSKTYTTDNLVEYYLKGEKDFSWSKLISVMYDPNLKDIDVYIDSIKNVHDIENHEYSITKLDENRAIDKTLYYPMPNNANFSDYEVNFNIATKQNCGIIILFYAQRFNDLKSAREFINSHESYFMTNAPKVECR</sequence>
<comment type="caution">
    <text evidence="2">The sequence shown here is derived from an EMBL/GenBank/DDBJ whole genome shotgun (WGS) entry which is preliminary data.</text>
</comment>
<evidence type="ECO:0008006" key="4">
    <source>
        <dbReference type="Google" id="ProtNLM"/>
    </source>
</evidence>
<name>A0ABS5HGW7_9BACT</name>
<feature type="signal peptide" evidence="1">
    <location>
        <begin position="1"/>
        <end position="27"/>
    </location>
</feature>
<keyword evidence="3" id="KW-1185">Reference proteome</keyword>
<reference evidence="2 3" key="1">
    <citation type="submission" date="2021-04" db="EMBL/GenBank/DDBJ databases">
        <title>Molecular and phenotypic characterization and identification of bacterial isolates recovered from the Anatolian ground squirrels (Spermophilus xanthoprymnus) and which have the potential to form a new species in the Campylobacter genus.</title>
        <authorList>
            <person name="Aydin F."/>
            <person name="Abay S."/>
            <person name="Kayman T."/>
            <person name="Karakaya E."/>
            <person name="Mustak H.K."/>
            <person name="Mustak I.B."/>
            <person name="Bilgin N."/>
            <person name="Duzler A."/>
            <person name="Sahin O."/>
            <person name="Guran O."/>
            <person name="Saticioglu I.B."/>
        </authorList>
    </citation>
    <scope>NUCLEOTIDE SEQUENCE [LARGE SCALE GENOMIC DNA]</scope>
    <source>
        <strain evidence="3">faydin-G24</strain>
    </source>
</reference>
<dbReference type="Proteomes" id="UP000682951">
    <property type="component" value="Unassembled WGS sequence"/>
</dbReference>
<organism evidence="2 3">
    <name type="scientific">Campylobacter anatolicus</name>
    <dbReference type="NCBI Taxonomy" id="2829105"/>
    <lineage>
        <taxon>Bacteria</taxon>
        <taxon>Pseudomonadati</taxon>
        <taxon>Campylobacterota</taxon>
        <taxon>Epsilonproteobacteria</taxon>
        <taxon>Campylobacterales</taxon>
        <taxon>Campylobacteraceae</taxon>
        <taxon>Campylobacter</taxon>
    </lineage>
</organism>
<dbReference type="EMBL" id="JAGSSW010000001">
    <property type="protein sequence ID" value="MBR8463291.1"/>
    <property type="molecule type" value="Genomic_DNA"/>
</dbReference>